<geneLocation type="chloroplast" evidence="1"/>
<proteinExistence type="predicted"/>
<organism evidence="1">
    <name type="scientific">Arachis pintoi</name>
    <dbReference type="NCBI Taxonomy" id="108216"/>
    <lineage>
        <taxon>Eukaryota</taxon>
        <taxon>Viridiplantae</taxon>
        <taxon>Streptophyta</taxon>
        <taxon>Embryophyta</taxon>
        <taxon>Tracheophyta</taxon>
        <taxon>Spermatophyta</taxon>
        <taxon>Magnoliopsida</taxon>
        <taxon>eudicotyledons</taxon>
        <taxon>Gunneridae</taxon>
        <taxon>Pentapetalae</taxon>
        <taxon>rosids</taxon>
        <taxon>fabids</taxon>
        <taxon>Fabales</taxon>
        <taxon>Fabaceae</taxon>
        <taxon>Papilionoideae</taxon>
        <taxon>50 kb inversion clade</taxon>
        <taxon>dalbergioids sensu lato</taxon>
        <taxon>Dalbergieae</taxon>
        <taxon>Pterocarpus clade</taxon>
        <taxon>Arachis</taxon>
    </lineage>
</organism>
<name>A0A8F9RZJ4_9FABA</name>
<accession>A0A8F9RZJ4</accession>
<dbReference type="EMBL" id="MW561116">
    <property type="protein sequence ID" value="QYK91508.1"/>
    <property type="molecule type" value="Genomic_DNA"/>
</dbReference>
<keyword evidence="1" id="KW-0150">Chloroplast</keyword>
<dbReference type="GO" id="GO:0005840">
    <property type="term" value="C:ribosome"/>
    <property type="evidence" value="ECO:0007669"/>
    <property type="project" value="UniProtKB-KW"/>
</dbReference>
<evidence type="ECO:0000313" key="1">
    <source>
        <dbReference type="EMBL" id="QYK91508.1"/>
    </source>
</evidence>
<keyword evidence="1" id="KW-0687">Ribonucleoprotein</keyword>
<protein>
    <submittedName>
        <fullName evidence="1">Ribosomal protein L22</fullName>
    </submittedName>
</protein>
<sequence>MEYLFPVFVFILQKQIKSKGDAILCF</sequence>
<keyword evidence="1" id="KW-0934">Plastid</keyword>
<gene>
    <name evidence="1" type="primary">rpl22</name>
</gene>
<dbReference type="AlphaFoldDB" id="A0A8F9RZJ4"/>
<keyword evidence="1" id="KW-0689">Ribosomal protein</keyword>
<reference evidence="1" key="1">
    <citation type="submission" date="2021-02" db="EMBL/GenBank/DDBJ databases">
        <title>Complete Chloroplast Genome Sequence of Arachis Pintoi: Genome Structure, Comparative Analysis, and Phylogenetic Relationships.</title>
        <authorList>
            <person name="Li F."/>
        </authorList>
    </citation>
    <scope>NUCLEOTIDE SEQUENCE</scope>
    <source>
        <strain evidence="1">FHPS</strain>
    </source>
</reference>